<proteinExistence type="predicted"/>
<dbReference type="Pfam" id="PF06580">
    <property type="entry name" value="His_kinase"/>
    <property type="match status" value="1"/>
</dbReference>
<dbReference type="Pfam" id="PF02518">
    <property type="entry name" value="HATPase_c"/>
    <property type="match status" value="1"/>
</dbReference>
<feature type="transmembrane region" description="Helical" evidence="1">
    <location>
        <begin position="80"/>
        <end position="106"/>
    </location>
</feature>
<dbReference type="InterPro" id="IPR036890">
    <property type="entry name" value="HATPase_C_sf"/>
</dbReference>
<dbReference type="RefSeq" id="WP_143948611.1">
    <property type="nucleotide sequence ID" value="NZ_BAABMB010000006.1"/>
</dbReference>
<dbReference type="InterPro" id="IPR003594">
    <property type="entry name" value="HATPase_dom"/>
</dbReference>
<accession>A0A556AMP3</accession>
<keyword evidence="3" id="KW-0418">Kinase</keyword>
<comment type="caution">
    <text evidence="3">The sequence shown here is derived from an EMBL/GenBank/DDBJ whole genome shotgun (WGS) entry which is preliminary data.</text>
</comment>
<dbReference type="OrthoDB" id="2514702at2"/>
<evidence type="ECO:0000313" key="3">
    <source>
        <dbReference type="EMBL" id="TSH94137.1"/>
    </source>
</evidence>
<dbReference type="Proteomes" id="UP000318405">
    <property type="component" value="Unassembled WGS sequence"/>
</dbReference>
<keyword evidence="1" id="KW-0812">Transmembrane</keyword>
<dbReference type="PANTHER" id="PTHR34220">
    <property type="entry name" value="SENSOR HISTIDINE KINASE YPDA"/>
    <property type="match status" value="1"/>
</dbReference>
<dbReference type="InterPro" id="IPR050640">
    <property type="entry name" value="Bact_2-comp_sensor_kinase"/>
</dbReference>
<dbReference type="SUPFAM" id="SSF55874">
    <property type="entry name" value="ATPase domain of HSP90 chaperone/DNA topoisomerase II/histidine kinase"/>
    <property type="match status" value="1"/>
</dbReference>
<dbReference type="SMART" id="SM00387">
    <property type="entry name" value="HATPase_c"/>
    <property type="match status" value="1"/>
</dbReference>
<evidence type="ECO:0000259" key="2">
    <source>
        <dbReference type="SMART" id="SM00387"/>
    </source>
</evidence>
<feature type="domain" description="Histidine kinase/HSP90-like ATPase" evidence="2">
    <location>
        <begin position="261"/>
        <end position="362"/>
    </location>
</feature>
<dbReference type="GO" id="GO:0000155">
    <property type="term" value="F:phosphorelay sensor kinase activity"/>
    <property type="evidence" value="ECO:0007669"/>
    <property type="project" value="InterPro"/>
</dbReference>
<feature type="transmembrane region" description="Helical" evidence="1">
    <location>
        <begin position="118"/>
        <end position="140"/>
    </location>
</feature>
<dbReference type="Gene3D" id="3.30.565.10">
    <property type="entry name" value="Histidine kinase-like ATPase, C-terminal domain"/>
    <property type="match status" value="1"/>
</dbReference>
<dbReference type="EMBL" id="VLTJ01000025">
    <property type="protein sequence ID" value="TSH94137.1"/>
    <property type="molecule type" value="Genomic_DNA"/>
</dbReference>
<dbReference type="GO" id="GO:0016020">
    <property type="term" value="C:membrane"/>
    <property type="evidence" value="ECO:0007669"/>
    <property type="project" value="InterPro"/>
</dbReference>
<keyword evidence="1" id="KW-1133">Transmembrane helix</keyword>
<name>A0A556AMP3_9BURK</name>
<keyword evidence="3" id="KW-0808">Transferase</keyword>
<gene>
    <name evidence="3" type="ORF">FOZ76_12525</name>
</gene>
<dbReference type="AlphaFoldDB" id="A0A556AMP3"/>
<reference evidence="3 4" key="1">
    <citation type="submission" date="2019-07" db="EMBL/GenBank/DDBJ databases">
        <title>Qingshengfaniella alkalisoli gen. nov., sp. nov., isolated from saline soil.</title>
        <authorList>
            <person name="Xu L."/>
            <person name="Huang X.-X."/>
            <person name="Sun J.-Q."/>
        </authorList>
    </citation>
    <scope>NUCLEOTIDE SEQUENCE [LARGE SCALE GENOMIC DNA]</scope>
    <source>
        <strain evidence="3 4">DSM 27279</strain>
    </source>
</reference>
<dbReference type="InterPro" id="IPR010559">
    <property type="entry name" value="Sig_transdc_His_kin_internal"/>
</dbReference>
<keyword evidence="1" id="KW-0472">Membrane</keyword>
<organism evidence="3 4">
    <name type="scientific">Verticiella sediminum</name>
    <dbReference type="NCBI Taxonomy" id="1247510"/>
    <lineage>
        <taxon>Bacteria</taxon>
        <taxon>Pseudomonadati</taxon>
        <taxon>Pseudomonadota</taxon>
        <taxon>Betaproteobacteria</taxon>
        <taxon>Burkholderiales</taxon>
        <taxon>Alcaligenaceae</taxon>
        <taxon>Verticiella</taxon>
    </lineage>
</organism>
<evidence type="ECO:0000313" key="4">
    <source>
        <dbReference type="Proteomes" id="UP000318405"/>
    </source>
</evidence>
<dbReference type="PANTHER" id="PTHR34220:SF9">
    <property type="entry name" value="SIGNAL TRANSDUCTION HISTIDINE KINASE INTERNAL REGION DOMAIN-CONTAINING PROTEIN"/>
    <property type="match status" value="1"/>
</dbReference>
<evidence type="ECO:0000256" key="1">
    <source>
        <dbReference type="SAM" id="Phobius"/>
    </source>
</evidence>
<keyword evidence="4" id="KW-1185">Reference proteome</keyword>
<protein>
    <submittedName>
        <fullName evidence="3">Sensor histidine kinase</fullName>
    </submittedName>
</protein>
<sequence>MAELTRPPFAGRRPALLSFGITLAASTLVALVLAALVPGVGGWRSAATHAYAIGLLGWACIDGGRRLLWPRRAPPVAGMLLLSAAGMLAAFVLGSLLAAALLGSSADWLLGMGEQRPVLVAAAMATLVATTLVAGSNWAIQATAALRLRAQLDQARADAAEHLADDAQLRLLRAQLDPHMLFNTLATLRALVALDPARAEDMLDRLVEFLRATLEGSRRLRHALRDEFGVLEDYLHLMAIRLGSRLRYRLDLPPALAGHGVPALLLQPLVENALRHGLEPLREGGEIQVAAWRDGAWLCLAVVDTGAGMAPPPSGAASFGLDAVRRRLAASYGEDAYLEIASPWPAGAGGGTRVLIALPLSREARRAPERPLDEDRRPCP</sequence>